<dbReference type="EMBL" id="LDPG01000022">
    <property type="protein sequence ID" value="KLV15427.1"/>
    <property type="molecule type" value="Genomic_DNA"/>
</dbReference>
<evidence type="ECO:0000256" key="10">
    <source>
        <dbReference type="SAM" id="Phobius"/>
    </source>
</evidence>
<feature type="domain" description="ABC transporter" evidence="11">
    <location>
        <begin position="360"/>
        <end position="594"/>
    </location>
</feature>
<keyword evidence="3" id="KW-0813">Transport</keyword>
<feature type="domain" description="ABC transmembrane type-1" evidence="12">
    <location>
        <begin position="45"/>
        <end position="326"/>
    </location>
</feature>
<comment type="subcellular location">
    <subcellularLocation>
        <location evidence="1">Cell membrane</location>
        <topology evidence="1">Multi-pass membrane protein</topology>
    </subcellularLocation>
</comment>
<dbReference type="Gene3D" id="1.20.1560.10">
    <property type="entry name" value="ABC transporter type 1, transmembrane domain"/>
    <property type="match status" value="1"/>
</dbReference>
<dbReference type="SUPFAM" id="SSF52540">
    <property type="entry name" value="P-loop containing nucleoside triphosphate hydrolases"/>
    <property type="match status" value="1"/>
</dbReference>
<keyword evidence="9 10" id="KW-0472">Membrane</keyword>
<dbReference type="PROSITE" id="PS50893">
    <property type="entry name" value="ABC_TRANSPORTER_2"/>
    <property type="match status" value="1"/>
</dbReference>
<keyword evidence="8 10" id="KW-1133">Transmembrane helix</keyword>
<dbReference type="Gene3D" id="3.40.50.300">
    <property type="entry name" value="P-loop containing nucleotide triphosphate hydrolases"/>
    <property type="match status" value="1"/>
</dbReference>
<reference evidence="13 14" key="1">
    <citation type="submission" date="2015-05" db="EMBL/GenBank/DDBJ databases">
        <title>Whole genome sequence and identification of bacterial endophytes from Costus igneus.</title>
        <authorList>
            <person name="Lee Y.P."/>
            <person name="Gan H.M."/>
            <person name="Eng W."/>
            <person name="Wheatley M.S."/>
            <person name="Caraballo A."/>
            <person name="Polter S."/>
            <person name="Savka M.A."/>
            <person name="Hudson A.O."/>
        </authorList>
    </citation>
    <scope>NUCLEOTIDE SEQUENCE [LARGE SCALE GENOMIC DNA]</scope>
    <source>
        <strain evidence="13 14">RIT375</strain>
    </source>
</reference>
<dbReference type="GO" id="GO:0005886">
    <property type="term" value="C:plasma membrane"/>
    <property type="evidence" value="ECO:0007669"/>
    <property type="project" value="UniProtKB-SubCell"/>
</dbReference>
<evidence type="ECO:0000256" key="5">
    <source>
        <dbReference type="ARBA" id="ARBA00022692"/>
    </source>
</evidence>
<dbReference type="InterPro" id="IPR027417">
    <property type="entry name" value="P-loop_NTPase"/>
</dbReference>
<feature type="transmembrane region" description="Helical" evidence="10">
    <location>
        <begin position="88"/>
        <end position="110"/>
    </location>
</feature>
<dbReference type="RefSeq" id="WP_047957064.1">
    <property type="nucleotide sequence ID" value="NZ_LDPG01000022.1"/>
</dbReference>
<dbReference type="GO" id="GO:0016887">
    <property type="term" value="F:ATP hydrolysis activity"/>
    <property type="evidence" value="ECO:0007669"/>
    <property type="project" value="InterPro"/>
</dbReference>
<dbReference type="PROSITE" id="PS00211">
    <property type="entry name" value="ABC_TRANSPORTER_1"/>
    <property type="match status" value="1"/>
</dbReference>
<keyword evidence="7 13" id="KW-0067">ATP-binding</keyword>
<evidence type="ECO:0000256" key="9">
    <source>
        <dbReference type="ARBA" id="ARBA00023136"/>
    </source>
</evidence>
<evidence type="ECO:0000256" key="3">
    <source>
        <dbReference type="ARBA" id="ARBA00022448"/>
    </source>
</evidence>
<dbReference type="Proteomes" id="UP000035904">
    <property type="component" value="Unassembled WGS sequence"/>
</dbReference>
<accession>A0A0J1HNY1</accession>
<organism evidence="13 14">
    <name type="scientific">Bacillus anthracis</name>
    <name type="common">anthrax bacterium</name>
    <dbReference type="NCBI Taxonomy" id="1392"/>
    <lineage>
        <taxon>Bacteria</taxon>
        <taxon>Bacillati</taxon>
        <taxon>Bacillota</taxon>
        <taxon>Bacilli</taxon>
        <taxon>Bacillales</taxon>
        <taxon>Bacillaceae</taxon>
        <taxon>Bacillus</taxon>
        <taxon>Bacillus cereus group</taxon>
    </lineage>
</organism>
<dbReference type="GO" id="GO:0015421">
    <property type="term" value="F:ABC-type oligopeptide transporter activity"/>
    <property type="evidence" value="ECO:0007669"/>
    <property type="project" value="TreeGrafter"/>
</dbReference>
<dbReference type="InterPro" id="IPR039421">
    <property type="entry name" value="Type_1_exporter"/>
</dbReference>
<dbReference type="CDD" id="cd03254">
    <property type="entry name" value="ABCC_Glucan_exporter_like"/>
    <property type="match status" value="1"/>
</dbReference>
<proteinExistence type="inferred from homology"/>
<dbReference type="FunFam" id="3.40.50.300:FF:000287">
    <property type="entry name" value="Multidrug ABC transporter ATP-binding protein"/>
    <property type="match status" value="1"/>
</dbReference>
<dbReference type="GO" id="GO:0005524">
    <property type="term" value="F:ATP binding"/>
    <property type="evidence" value="ECO:0007669"/>
    <property type="project" value="UniProtKB-KW"/>
</dbReference>
<dbReference type="PANTHER" id="PTHR43394">
    <property type="entry name" value="ATP-DEPENDENT PERMEASE MDL1, MITOCHONDRIAL"/>
    <property type="match status" value="1"/>
</dbReference>
<dbReference type="AlphaFoldDB" id="A0A0J1HNY1"/>
<dbReference type="eggNOG" id="COG1132">
    <property type="taxonomic scope" value="Bacteria"/>
</dbReference>
<sequence length="598" mass="66571">MRNFQGQFANKGGRNVPKIDKAKNTKGTVMRVWNYMGYQKAALTFVIFLVLVTTLLGLLGPYLMGVIIDQYIVPKDVSGTARMCLLLIAIYGVTVLLTWLQTFVMVNVALKTIQKIRQDIFKKIQTLSLRFFDVRSQGDLMSRVTNDIDNLNQALTQSVVQIISSALTFIGVTIAMFALDWILAIVTLITVPIMFFVTKKLVAYSGKNFAKRQKDLGELNGFIEEAITGADVTTLYGKEKETVQNFNKINEQLRVSATKADTFSAFIFPSMNFINNLGMGLVIGTGSVMVLNGMTTVGVIAAFINYSRQFSRPLSQFATLMNTIQAAVAGGERVFEIMDEVPEIKNKKDAFVIQNLHGHVALENVSFGYEENKTILKEVSLKARPGETIALVGPTGSGKTTIINLLTRFYDVQQGQIYIDEKNIKEYDLNSLRSKIGVVLQDTYLFAGSIMDNIRYGRLDASDEEVINAAKAASAHSFIKHLPNQYETKIATEGSNLSQGQKQLLAIARAILADTDILILDEATSNIDTRTELQIQEGLNNLMRGRTSFVIAHRLKTIEKADQILVIKDGSILEKGNHESLMEDRGFYFDLYTSQFKI</sequence>
<dbReference type="Pfam" id="PF00664">
    <property type="entry name" value="ABC_membrane"/>
    <property type="match status" value="1"/>
</dbReference>
<evidence type="ECO:0000256" key="2">
    <source>
        <dbReference type="ARBA" id="ARBA00005417"/>
    </source>
</evidence>
<dbReference type="PROSITE" id="PS50929">
    <property type="entry name" value="ABC_TM1F"/>
    <property type="match status" value="1"/>
</dbReference>
<evidence type="ECO:0000313" key="14">
    <source>
        <dbReference type="Proteomes" id="UP000035904"/>
    </source>
</evidence>
<dbReference type="InterPro" id="IPR017871">
    <property type="entry name" value="ABC_transporter-like_CS"/>
</dbReference>
<dbReference type="InterPro" id="IPR036640">
    <property type="entry name" value="ABC1_TM_sf"/>
</dbReference>
<evidence type="ECO:0000256" key="7">
    <source>
        <dbReference type="ARBA" id="ARBA00022840"/>
    </source>
</evidence>
<dbReference type="SUPFAM" id="SSF90123">
    <property type="entry name" value="ABC transporter transmembrane region"/>
    <property type="match status" value="1"/>
</dbReference>
<feature type="transmembrane region" description="Helical" evidence="10">
    <location>
        <begin position="279"/>
        <end position="304"/>
    </location>
</feature>
<keyword evidence="6" id="KW-0547">Nucleotide-binding</keyword>
<feature type="transmembrane region" description="Helical" evidence="10">
    <location>
        <begin position="167"/>
        <end position="197"/>
    </location>
</feature>
<evidence type="ECO:0000256" key="6">
    <source>
        <dbReference type="ARBA" id="ARBA00022741"/>
    </source>
</evidence>
<comment type="caution">
    <text evidence="13">The sequence shown here is derived from an EMBL/GenBank/DDBJ whole genome shotgun (WGS) entry which is preliminary data.</text>
</comment>
<keyword evidence="4" id="KW-1003">Cell membrane</keyword>
<dbReference type="InterPro" id="IPR003439">
    <property type="entry name" value="ABC_transporter-like_ATP-bd"/>
</dbReference>
<dbReference type="PANTHER" id="PTHR43394:SF1">
    <property type="entry name" value="ATP-BINDING CASSETTE SUB-FAMILY B MEMBER 10, MITOCHONDRIAL"/>
    <property type="match status" value="1"/>
</dbReference>
<evidence type="ECO:0000256" key="1">
    <source>
        <dbReference type="ARBA" id="ARBA00004651"/>
    </source>
</evidence>
<dbReference type="CDD" id="cd18547">
    <property type="entry name" value="ABC_6TM_Tm288_like"/>
    <property type="match status" value="1"/>
</dbReference>
<evidence type="ECO:0000259" key="11">
    <source>
        <dbReference type="PROSITE" id="PS50893"/>
    </source>
</evidence>
<dbReference type="Pfam" id="PF00005">
    <property type="entry name" value="ABC_tran"/>
    <property type="match status" value="1"/>
</dbReference>
<protein>
    <submittedName>
        <fullName evidence="13">Multidrug ABC transporter ATP-binding protein</fullName>
    </submittedName>
</protein>
<evidence type="ECO:0000313" key="13">
    <source>
        <dbReference type="EMBL" id="KLV15427.1"/>
    </source>
</evidence>
<keyword evidence="5 10" id="KW-0812">Transmembrane</keyword>
<evidence type="ECO:0000259" key="12">
    <source>
        <dbReference type="PROSITE" id="PS50929"/>
    </source>
</evidence>
<dbReference type="FunFam" id="1.20.1560.10:FF:000011">
    <property type="entry name" value="Multidrug ABC transporter ATP-binding protein"/>
    <property type="match status" value="1"/>
</dbReference>
<comment type="similarity">
    <text evidence="2">Belongs to the ABC transporter superfamily.</text>
</comment>
<name>A0A0J1HNY1_BACAN</name>
<dbReference type="PATRIC" id="fig|1392.242.peg.3136"/>
<dbReference type="SMART" id="SM00382">
    <property type="entry name" value="AAA"/>
    <property type="match status" value="1"/>
</dbReference>
<feature type="transmembrane region" description="Helical" evidence="10">
    <location>
        <begin position="41"/>
        <end position="68"/>
    </location>
</feature>
<dbReference type="InterPro" id="IPR003593">
    <property type="entry name" value="AAA+_ATPase"/>
</dbReference>
<gene>
    <name evidence="13" type="ORF">ABW01_23815</name>
</gene>
<evidence type="ECO:0000256" key="4">
    <source>
        <dbReference type="ARBA" id="ARBA00022475"/>
    </source>
</evidence>
<evidence type="ECO:0000256" key="8">
    <source>
        <dbReference type="ARBA" id="ARBA00022989"/>
    </source>
</evidence>
<dbReference type="InterPro" id="IPR011527">
    <property type="entry name" value="ABC1_TM_dom"/>
</dbReference>